<sequence length="205" mass="22009">MAHNATIGAVSFAGEQCRSSSGGNGHLRPMLRSASVDVAAAAAARRAPSSITSTTNHDGVFAVPTHPAPRSRPSIIRRTAAQKHKKPQAGVMMMPPPPSSLSKQAYMDKMGNEKAVELEEIHRRNQMLERLLAALRASEGSSMMRHKLVEVPGCSLDMRTGRLRVLDDLVELADSRQHQTSAADPPLSQNTSTARPPPVPVIEGK</sequence>
<dbReference type="AlphaFoldDB" id="A0A1I8A3H9"/>
<evidence type="ECO:0000313" key="3">
    <source>
        <dbReference type="WBParaSite" id="L893_g32516.t1"/>
    </source>
</evidence>
<organism evidence="2 3">
    <name type="scientific">Steinernema glaseri</name>
    <dbReference type="NCBI Taxonomy" id="37863"/>
    <lineage>
        <taxon>Eukaryota</taxon>
        <taxon>Metazoa</taxon>
        <taxon>Ecdysozoa</taxon>
        <taxon>Nematoda</taxon>
        <taxon>Chromadorea</taxon>
        <taxon>Rhabditida</taxon>
        <taxon>Tylenchina</taxon>
        <taxon>Panagrolaimomorpha</taxon>
        <taxon>Strongyloidoidea</taxon>
        <taxon>Steinernematidae</taxon>
        <taxon>Steinernema</taxon>
    </lineage>
</organism>
<name>A0A1I8A3H9_9BILA</name>
<reference evidence="3" key="1">
    <citation type="submission" date="2016-11" db="UniProtKB">
        <authorList>
            <consortium name="WormBaseParasite"/>
        </authorList>
    </citation>
    <scope>IDENTIFICATION</scope>
</reference>
<dbReference type="Proteomes" id="UP000095287">
    <property type="component" value="Unplaced"/>
</dbReference>
<feature type="compositionally biased region" description="Polar residues" evidence="1">
    <location>
        <begin position="178"/>
        <end position="194"/>
    </location>
</feature>
<evidence type="ECO:0000313" key="2">
    <source>
        <dbReference type="Proteomes" id="UP000095287"/>
    </source>
</evidence>
<feature type="region of interest" description="Disordered" evidence="1">
    <location>
        <begin position="48"/>
        <end position="71"/>
    </location>
</feature>
<protein>
    <submittedName>
        <fullName evidence="3">BHLH domain-containing protein</fullName>
    </submittedName>
</protein>
<proteinExistence type="predicted"/>
<keyword evidence="2" id="KW-1185">Reference proteome</keyword>
<feature type="region of interest" description="Disordered" evidence="1">
    <location>
        <begin position="175"/>
        <end position="205"/>
    </location>
</feature>
<dbReference type="WBParaSite" id="L893_g32516.t1">
    <property type="protein sequence ID" value="L893_g32516.t1"/>
    <property type="gene ID" value="L893_g32516"/>
</dbReference>
<feature type="compositionally biased region" description="Pro residues" evidence="1">
    <location>
        <begin position="195"/>
        <end position="205"/>
    </location>
</feature>
<accession>A0A1I8A3H9</accession>
<evidence type="ECO:0000256" key="1">
    <source>
        <dbReference type="SAM" id="MobiDB-lite"/>
    </source>
</evidence>